<keyword evidence="2" id="KW-1185">Reference proteome</keyword>
<name>A0ACB8CDK3_DERSI</name>
<dbReference type="Proteomes" id="UP000821865">
    <property type="component" value="Chromosome 7"/>
</dbReference>
<comment type="caution">
    <text evidence="1">The sequence shown here is derived from an EMBL/GenBank/DDBJ whole genome shotgun (WGS) entry which is preliminary data.</text>
</comment>
<reference evidence="1" key="1">
    <citation type="submission" date="2020-05" db="EMBL/GenBank/DDBJ databases">
        <title>Large-scale comparative analyses of tick genomes elucidate their genetic diversity and vector capacities.</title>
        <authorList>
            <person name="Jia N."/>
            <person name="Wang J."/>
            <person name="Shi W."/>
            <person name="Du L."/>
            <person name="Sun Y."/>
            <person name="Zhan W."/>
            <person name="Jiang J."/>
            <person name="Wang Q."/>
            <person name="Zhang B."/>
            <person name="Ji P."/>
            <person name="Sakyi L.B."/>
            <person name="Cui X."/>
            <person name="Yuan T."/>
            <person name="Jiang B."/>
            <person name="Yang W."/>
            <person name="Lam T.T.-Y."/>
            <person name="Chang Q."/>
            <person name="Ding S."/>
            <person name="Wang X."/>
            <person name="Zhu J."/>
            <person name="Ruan X."/>
            <person name="Zhao L."/>
            <person name="Wei J."/>
            <person name="Que T."/>
            <person name="Du C."/>
            <person name="Cheng J."/>
            <person name="Dai P."/>
            <person name="Han X."/>
            <person name="Huang E."/>
            <person name="Gao Y."/>
            <person name="Liu J."/>
            <person name="Shao H."/>
            <person name="Ye R."/>
            <person name="Li L."/>
            <person name="Wei W."/>
            <person name="Wang X."/>
            <person name="Wang C."/>
            <person name="Yang T."/>
            <person name="Huo Q."/>
            <person name="Li W."/>
            <person name="Guo W."/>
            <person name="Chen H."/>
            <person name="Zhou L."/>
            <person name="Ni X."/>
            <person name="Tian J."/>
            <person name="Zhou Y."/>
            <person name="Sheng Y."/>
            <person name="Liu T."/>
            <person name="Pan Y."/>
            <person name="Xia L."/>
            <person name="Li J."/>
            <person name="Zhao F."/>
            <person name="Cao W."/>
        </authorList>
    </citation>
    <scope>NUCLEOTIDE SEQUENCE</scope>
    <source>
        <strain evidence="1">Dsil-2018</strain>
    </source>
</reference>
<sequence>MEYAVVGEDIPPGQLTDQNWVLVTKHHDHCRLSGSARPANHNAATASQRGKSRVSAAKSPPKQTHPAPQLRRKQPPLLHLPVDEYKVVMRPRGGLSLRTISSPALLTATTKHGPLHSAAGRIRTGIICNAYWNEVQSEILDGFLQYNPKVPVVAARCLGQTASIVITFAGTKVPRSICFRAAPFTCHTFYNHVETYFNCRQTGHCTDASPRPVPHLSRRCDENTHPLRNPRAHQIASSATALTYRGNKL</sequence>
<proteinExistence type="predicted"/>
<accession>A0ACB8CDK3</accession>
<organism evidence="1 2">
    <name type="scientific">Dermacentor silvarum</name>
    <name type="common">Tick</name>
    <dbReference type="NCBI Taxonomy" id="543639"/>
    <lineage>
        <taxon>Eukaryota</taxon>
        <taxon>Metazoa</taxon>
        <taxon>Ecdysozoa</taxon>
        <taxon>Arthropoda</taxon>
        <taxon>Chelicerata</taxon>
        <taxon>Arachnida</taxon>
        <taxon>Acari</taxon>
        <taxon>Parasitiformes</taxon>
        <taxon>Ixodida</taxon>
        <taxon>Ixodoidea</taxon>
        <taxon>Ixodidae</taxon>
        <taxon>Rhipicephalinae</taxon>
        <taxon>Dermacentor</taxon>
    </lineage>
</organism>
<evidence type="ECO:0000313" key="1">
    <source>
        <dbReference type="EMBL" id="KAH7940819.1"/>
    </source>
</evidence>
<protein>
    <submittedName>
        <fullName evidence="1">Uncharacterized protein</fullName>
    </submittedName>
</protein>
<dbReference type="EMBL" id="CM023476">
    <property type="protein sequence ID" value="KAH7940819.1"/>
    <property type="molecule type" value="Genomic_DNA"/>
</dbReference>
<gene>
    <name evidence="1" type="ORF">HPB49_006200</name>
</gene>
<evidence type="ECO:0000313" key="2">
    <source>
        <dbReference type="Proteomes" id="UP000821865"/>
    </source>
</evidence>